<dbReference type="AlphaFoldDB" id="Q4U9R1"/>
<gene>
    <name evidence="1" type="ORF">TA08250</name>
</gene>
<dbReference type="GeneID" id="3863024"/>
<dbReference type="FunCoup" id="Q4U9R1">
    <property type="interactions" value="29"/>
</dbReference>
<sequence length="167" mass="19999">MISYLSSFRVNKFLCSNSFVYYFNFLKRNNLSYFPVLHYRTLSLKSIQSFSTINFSKSLNSIQSINIAGCINHTFRIPNVVLTSGIANTKLTSNVREISTLKRRKFKIKKHKKKKRKKRWSRMSLIPWRPTPELKQIHRSPSKVRRIVKERRRRNKGNRTLRIPRQR</sequence>
<name>Q4U9R1_THEAN</name>
<proteinExistence type="predicted"/>
<evidence type="ECO:0000313" key="1">
    <source>
        <dbReference type="EMBL" id="CAI76442.1"/>
    </source>
</evidence>
<evidence type="ECO:0000313" key="2">
    <source>
        <dbReference type="Proteomes" id="UP000001950"/>
    </source>
</evidence>
<dbReference type="Proteomes" id="UP000001950">
    <property type="component" value="Chromosome 4"/>
</dbReference>
<dbReference type="VEuPathDB" id="PiroplasmaDB:TA08250"/>
<accession>Q4U9R1</accession>
<protein>
    <submittedName>
        <fullName evidence="1">Uncharacterized protein</fullName>
    </submittedName>
</protein>
<keyword evidence="2" id="KW-1185">Reference proteome</keyword>
<organism evidence="1 2">
    <name type="scientific">Theileria annulata</name>
    <dbReference type="NCBI Taxonomy" id="5874"/>
    <lineage>
        <taxon>Eukaryota</taxon>
        <taxon>Sar</taxon>
        <taxon>Alveolata</taxon>
        <taxon>Apicomplexa</taxon>
        <taxon>Aconoidasida</taxon>
        <taxon>Piroplasmida</taxon>
        <taxon>Theileriidae</taxon>
        <taxon>Theileria</taxon>
    </lineage>
</organism>
<dbReference type="RefSeq" id="XP_953067.1">
    <property type="nucleotide sequence ID" value="XM_947974.1"/>
</dbReference>
<reference evidence="1 2" key="1">
    <citation type="journal article" date="2005" name="Science">
        <title>Genome of the host-cell transforming parasite Theileria annulata compared with T. parva.</title>
        <authorList>
            <person name="Pain A."/>
            <person name="Renauld H."/>
            <person name="Berriman M."/>
            <person name="Murphy L."/>
            <person name="Yeats C.A."/>
            <person name="Weir W."/>
            <person name="Kerhornou A."/>
            <person name="Aslett M."/>
            <person name="Bishop R."/>
            <person name="Bouchier C."/>
            <person name="Cochet M."/>
            <person name="Coulson R.M.R."/>
            <person name="Cronin A."/>
            <person name="de Villiers E.P."/>
            <person name="Fraser A."/>
            <person name="Fosker N."/>
            <person name="Gardner M."/>
            <person name="Goble A."/>
            <person name="Griffiths-Jones S."/>
            <person name="Harris D.E."/>
            <person name="Katzer F."/>
            <person name="Larke N."/>
            <person name="Lord A."/>
            <person name="Maser P."/>
            <person name="McKellar S."/>
            <person name="Mooney P."/>
            <person name="Morton F."/>
            <person name="Nene V."/>
            <person name="O'Neil S."/>
            <person name="Price C."/>
            <person name="Quail M.A."/>
            <person name="Rabbinowitsch E."/>
            <person name="Rawlings N.D."/>
            <person name="Rutter S."/>
            <person name="Saunders D."/>
            <person name="Seeger K."/>
            <person name="Shah T."/>
            <person name="Squares R."/>
            <person name="Squares S."/>
            <person name="Tivey A."/>
            <person name="Walker A.R."/>
            <person name="Woodward J."/>
            <person name="Dobbelaere D.A.E."/>
            <person name="Langsley G."/>
            <person name="Rajandream M.A."/>
            <person name="McKeever D."/>
            <person name="Shiels B."/>
            <person name="Tait A."/>
            <person name="Barrell B.G."/>
            <person name="Hall N."/>
        </authorList>
    </citation>
    <scope>NUCLEOTIDE SEQUENCE [LARGE SCALE GENOMIC DNA]</scope>
    <source>
        <strain evidence="2">Ankara</strain>
    </source>
</reference>
<dbReference type="KEGG" id="tan:TA08250"/>
<dbReference type="eggNOG" id="ENOG502QXWY">
    <property type="taxonomic scope" value="Eukaryota"/>
</dbReference>
<dbReference type="InParanoid" id="Q4U9R1"/>
<dbReference type="EMBL" id="CR940353">
    <property type="protein sequence ID" value="CAI76442.1"/>
    <property type="molecule type" value="Genomic_DNA"/>
</dbReference>